<comment type="caution">
    <text evidence="2">The sequence shown here is derived from an EMBL/GenBank/DDBJ whole genome shotgun (WGS) entry which is preliminary data.</text>
</comment>
<feature type="region of interest" description="Disordered" evidence="1">
    <location>
        <begin position="46"/>
        <end position="65"/>
    </location>
</feature>
<reference evidence="2" key="1">
    <citation type="submission" date="2016-10" db="EMBL/GenBank/DDBJ databases">
        <title>Sequence of Gallionella enrichment culture.</title>
        <authorList>
            <person name="Poehlein A."/>
            <person name="Muehling M."/>
            <person name="Daniel R."/>
        </authorList>
    </citation>
    <scope>NUCLEOTIDE SEQUENCE</scope>
</reference>
<dbReference type="AlphaFoldDB" id="A0A1J5PP48"/>
<accession>A0A1J5PP48</accession>
<evidence type="ECO:0000256" key="1">
    <source>
        <dbReference type="SAM" id="MobiDB-lite"/>
    </source>
</evidence>
<proteinExistence type="predicted"/>
<evidence type="ECO:0000313" key="2">
    <source>
        <dbReference type="EMBL" id="OIQ67067.1"/>
    </source>
</evidence>
<gene>
    <name evidence="2" type="ORF">GALL_513610</name>
</gene>
<dbReference type="EMBL" id="MLJW01006174">
    <property type="protein sequence ID" value="OIQ67067.1"/>
    <property type="molecule type" value="Genomic_DNA"/>
</dbReference>
<protein>
    <submittedName>
        <fullName evidence="2">Uncharacterized protein</fullName>
    </submittedName>
</protein>
<organism evidence="2">
    <name type="scientific">mine drainage metagenome</name>
    <dbReference type="NCBI Taxonomy" id="410659"/>
    <lineage>
        <taxon>unclassified sequences</taxon>
        <taxon>metagenomes</taxon>
        <taxon>ecological metagenomes</taxon>
    </lineage>
</organism>
<name>A0A1J5PP48_9ZZZZ</name>
<feature type="compositionally biased region" description="Basic and acidic residues" evidence="1">
    <location>
        <begin position="48"/>
        <end position="58"/>
    </location>
</feature>
<sequence>MPVELVGASRELARGELLGVLAASFRALGAACVRGTEHARGAVLLEATHPEQGRETERGHHRSPIARTRDWRCCQDAAVGAGSSSPCCRNASIAFAWVNAASTSGLLPET</sequence>